<dbReference type="GO" id="GO:0000324">
    <property type="term" value="C:fungal-type vacuole"/>
    <property type="evidence" value="ECO:0007669"/>
    <property type="project" value="TreeGrafter"/>
</dbReference>
<evidence type="ECO:0008006" key="8">
    <source>
        <dbReference type="Google" id="ProtNLM"/>
    </source>
</evidence>
<feature type="transmembrane region" description="Helical" evidence="5">
    <location>
        <begin position="103"/>
        <end position="124"/>
    </location>
</feature>
<evidence type="ECO:0000256" key="3">
    <source>
        <dbReference type="ARBA" id="ARBA00022989"/>
    </source>
</evidence>
<accession>A0A8E2EWB2</accession>
<keyword evidence="4 5" id="KW-0472">Membrane</keyword>
<dbReference type="EMBL" id="KV750130">
    <property type="protein sequence ID" value="OCL06117.1"/>
    <property type="molecule type" value="Genomic_DNA"/>
</dbReference>
<feature type="non-terminal residue" evidence="6">
    <location>
        <position position="1"/>
    </location>
</feature>
<evidence type="ECO:0000313" key="6">
    <source>
        <dbReference type="EMBL" id="OCL06117.1"/>
    </source>
</evidence>
<dbReference type="PANTHER" id="PTHR31465">
    <property type="entry name" value="PROTEIN RTA1-RELATED"/>
    <property type="match status" value="1"/>
</dbReference>
<dbReference type="InterPro" id="IPR007568">
    <property type="entry name" value="RTA1"/>
</dbReference>
<evidence type="ECO:0000256" key="2">
    <source>
        <dbReference type="ARBA" id="ARBA00022692"/>
    </source>
</evidence>
<dbReference type="GO" id="GO:0005886">
    <property type="term" value="C:plasma membrane"/>
    <property type="evidence" value="ECO:0007669"/>
    <property type="project" value="TreeGrafter"/>
</dbReference>
<reference evidence="6 7" key="1">
    <citation type="journal article" date="2016" name="Nat. Commun.">
        <title>Ectomycorrhizal ecology is imprinted in the genome of the dominant symbiotic fungus Cenococcum geophilum.</title>
        <authorList>
            <consortium name="DOE Joint Genome Institute"/>
            <person name="Peter M."/>
            <person name="Kohler A."/>
            <person name="Ohm R.A."/>
            <person name="Kuo A."/>
            <person name="Krutzmann J."/>
            <person name="Morin E."/>
            <person name="Arend M."/>
            <person name="Barry K.W."/>
            <person name="Binder M."/>
            <person name="Choi C."/>
            <person name="Clum A."/>
            <person name="Copeland A."/>
            <person name="Grisel N."/>
            <person name="Haridas S."/>
            <person name="Kipfer T."/>
            <person name="LaButti K."/>
            <person name="Lindquist E."/>
            <person name="Lipzen A."/>
            <person name="Maire R."/>
            <person name="Meier B."/>
            <person name="Mihaltcheva S."/>
            <person name="Molinier V."/>
            <person name="Murat C."/>
            <person name="Poggeler S."/>
            <person name="Quandt C.A."/>
            <person name="Sperisen C."/>
            <person name="Tritt A."/>
            <person name="Tisserant E."/>
            <person name="Crous P.W."/>
            <person name="Henrissat B."/>
            <person name="Nehls U."/>
            <person name="Egli S."/>
            <person name="Spatafora J.W."/>
            <person name="Grigoriev I.V."/>
            <person name="Martin F.M."/>
        </authorList>
    </citation>
    <scope>NUCLEOTIDE SEQUENCE [LARGE SCALE GENOMIC DNA]</scope>
    <source>
        <strain evidence="6 7">CBS 207.34</strain>
    </source>
</reference>
<gene>
    <name evidence="6" type="ORF">AOQ84DRAFT_411846</name>
</gene>
<organism evidence="6 7">
    <name type="scientific">Glonium stellatum</name>
    <dbReference type="NCBI Taxonomy" id="574774"/>
    <lineage>
        <taxon>Eukaryota</taxon>
        <taxon>Fungi</taxon>
        <taxon>Dikarya</taxon>
        <taxon>Ascomycota</taxon>
        <taxon>Pezizomycotina</taxon>
        <taxon>Dothideomycetes</taxon>
        <taxon>Pleosporomycetidae</taxon>
        <taxon>Gloniales</taxon>
        <taxon>Gloniaceae</taxon>
        <taxon>Glonium</taxon>
    </lineage>
</organism>
<name>A0A8E2EWB2_9PEZI</name>
<comment type="subcellular location">
    <subcellularLocation>
        <location evidence="1">Membrane</location>
        <topology evidence="1">Multi-pass membrane protein</topology>
    </subcellularLocation>
</comment>
<protein>
    <recommendedName>
        <fullName evidence="8">RTA1-domain-containing protein</fullName>
    </recommendedName>
</protein>
<sequence length="294" mass="31842">STIQHNEPHINGSNQALINDPNLCTLRTCDLTLASLLQVPDFAGNALYLAIFALLFVLQPGPGIHYRKLGSKFAMDFDLVLEIIGYVGRVLIGVELFGNNAALIYLICVTIAPALPCAGICSCLTRIVTIYGSNIFRFKPCTYAIIFYSCGLFSLVLQGLGGGIAATVVPNSGENTGKNIIVAGMVVQVFSLILFAVCCSEFTLRVRLDEGGKDPRFIKIASSRLFKSFLYLGLALAIPTVFVRSVFRVVGLGEEFNGKFFNEQTPFMVLEAPMVIMAIMGLTILHSGFSFEAS</sequence>
<feature type="transmembrane region" description="Helical" evidence="5">
    <location>
        <begin position="180"/>
        <end position="204"/>
    </location>
</feature>
<keyword evidence="7" id="KW-1185">Reference proteome</keyword>
<evidence type="ECO:0000256" key="5">
    <source>
        <dbReference type="SAM" id="Phobius"/>
    </source>
</evidence>
<feature type="transmembrane region" description="Helical" evidence="5">
    <location>
        <begin position="225"/>
        <end position="247"/>
    </location>
</feature>
<evidence type="ECO:0000313" key="7">
    <source>
        <dbReference type="Proteomes" id="UP000250140"/>
    </source>
</evidence>
<dbReference type="PANTHER" id="PTHR31465:SF9">
    <property type="entry name" value="SPHINGOID LONG-CHAIN BASE TRANSPORTER RSB1"/>
    <property type="match status" value="1"/>
</dbReference>
<feature type="transmembrane region" description="Helical" evidence="5">
    <location>
        <begin position="42"/>
        <end position="58"/>
    </location>
</feature>
<evidence type="ECO:0000256" key="4">
    <source>
        <dbReference type="ARBA" id="ARBA00023136"/>
    </source>
</evidence>
<dbReference type="OrthoDB" id="4521223at2759"/>
<dbReference type="Proteomes" id="UP000250140">
    <property type="component" value="Unassembled WGS sequence"/>
</dbReference>
<proteinExistence type="predicted"/>
<dbReference type="Pfam" id="PF04479">
    <property type="entry name" value="RTA1"/>
    <property type="match status" value="1"/>
</dbReference>
<keyword evidence="2 5" id="KW-0812">Transmembrane</keyword>
<evidence type="ECO:0000256" key="1">
    <source>
        <dbReference type="ARBA" id="ARBA00004141"/>
    </source>
</evidence>
<feature type="transmembrane region" description="Helical" evidence="5">
    <location>
        <begin position="267"/>
        <end position="289"/>
    </location>
</feature>
<feature type="transmembrane region" description="Helical" evidence="5">
    <location>
        <begin position="79"/>
        <end position="97"/>
    </location>
</feature>
<keyword evidence="3 5" id="KW-1133">Transmembrane helix</keyword>
<dbReference type="AlphaFoldDB" id="A0A8E2EWB2"/>
<feature type="transmembrane region" description="Helical" evidence="5">
    <location>
        <begin position="145"/>
        <end position="168"/>
    </location>
</feature>